<reference evidence="7 8" key="1">
    <citation type="journal article" date="2013" name="Genome Biol. Evol.">
        <title>Genome evolution and phylogenomic analysis of candidatus kinetoplastibacterium, the betaproteobacterial endosymbionts of strigomonas and angomonas.</title>
        <authorList>
            <person name="Alves J.M."/>
            <person name="Serrano M.G."/>
            <person name="Maia da Silva F."/>
            <person name="Voegtly L.J."/>
            <person name="Matveyev A.V."/>
            <person name="Teixeira M.M."/>
            <person name="Camargo E.P."/>
            <person name="Buck G.A."/>
        </authorList>
    </citation>
    <scope>NUCLEOTIDE SEQUENCE [LARGE SCALE GENOMIC DNA]</scope>
    <source>
        <strain evidence="7 8">TCC079E</strain>
    </source>
</reference>
<name>M1LN84_9PROT</name>
<dbReference type="InterPro" id="IPR005227">
    <property type="entry name" value="YqgF"/>
</dbReference>
<keyword evidence="3 5" id="KW-0540">Nuclease</keyword>
<dbReference type="GO" id="GO:0005829">
    <property type="term" value="C:cytosol"/>
    <property type="evidence" value="ECO:0007669"/>
    <property type="project" value="TreeGrafter"/>
</dbReference>
<dbReference type="NCBIfam" id="TIGR00250">
    <property type="entry name" value="RNAse_H_YqgF"/>
    <property type="match status" value="1"/>
</dbReference>
<keyword evidence="2 5" id="KW-0690">Ribosome biogenesis</keyword>
<keyword evidence="4 5" id="KW-0378">Hydrolase</keyword>
<comment type="subcellular location">
    <subcellularLocation>
        <location evidence="5">Cytoplasm</location>
    </subcellularLocation>
</comment>
<dbReference type="PATRIC" id="fig|1208919.3.peg.615"/>
<evidence type="ECO:0000256" key="1">
    <source>
        <dbReference type="ARBA" id="ARBA00022490"/>
    </source>
</evidence>
<dbReference type="AlphaFoldDB" id="M1LN84"/>
<dbReference type="EMBL" id="CP003803">
    <property type="protein sequence ID" value="AGF47172.1"/>
    <property type="molecule type" value="Genomic_DNA"/>
</dbReference>
<protein>
    <recommendedName>
        <fullName evidence="5">Putative pre-16S rRNA nuclease</fullName>
        <ecNumber evidence="5">3.1.-.-</ecNumber>
    </recommendedName>
</protein>
<dbReference type="InterPro" id="IPR012337">
    <property type="entry name" value="RNaseH-like_sf"/>
</dbReference>
<sequence length="135" mass="15550">MLQEVLLSFDYGTKKIGVGIGNTFSFIAKPLEIIFCKNNDFFARIGFLIKYWDVRMVIVGHSLDLDRKEQEITGLIYHFADQLIRRFGVKVEFVDESYSSIEAQQIVKNGNDDAIAAAIILQRYLDDLYFHGDFN</sequence>
<dbReference type="PANTHER" id="PTHR33317:SF4">
    <property type="entry name" value="POLYNUCLEOTIDYL TRANSFERASE, RIBONUCLEASE H-LIKE SUPERFAMILY PROTEIN"/>
    <property type="match status" value="1"/>
</dbReference>
<keyword evidence="8" id="KW-1185">Reference proteome</keyword>
<dbReference type="OrthoDB" id="9796140at2"/>
<dbReference type="SUPFAM" id="SSF53098">
    <property type="entry name" value="Ribonuclease H-like"/>
    <property type="match status" value="1"/>
</dbReference>
<feature type="domain" description="YqgF/RNase H-like" evidence="6">
    <location>
        <begin position="4"/>
        <end position="103"/>
    </location>
</feature>
<dbReference type="HAMAP" id="MF_00651">
    <property type="entry name" value="Nuclease_YqgF"/>
    <property type="match status" value="1"/>
</dbReference>
<dbReference type="InterPro" id="IPR006641">
    <property type="entry name" value="YqgF/RNaseH-like_dom"/>
</dbReference>
<dbReference type="GO" id="GO:0000967">
    <property type="term" value="P:rRNA 5'-end processing"/>
    <property type="evidence" value="ECO:0007669"/>
    <property type="project" value="UniProtKB-UniRule"/>
</dbReference>
<dbReference type="EC" id="3.1.-.-" evidence="5"/>
<dbReference type="STRING" id="1208919.CDSE_0053"/>
<dbReference type="GO" id="GO:0004518">
    <property type="term" value="F:nuclease activity"/>
    <property type="evidence" value="ECO:0007669"/>
    <property type="project" value="UniProtKB-KW"/>
</dbReference>
<gene>
    <name evidence="7" type="ORF">CDSE_0053</name>
</gene>
<evidence type="ECO:0000256" key="5">
    <source>
        <dbReference type="HAMAP-Rule" id="MF_00651"/>
    </source>
</evidence>
<comment type="function">
    <text evidence="5">Could be a nuclease involved in processing of the 5'-end of pre-16S rRNA.</text>
</comment>
<dbReference type="SMART" id="SM00732">
    <property type="entry name" value="YqgFc"/>
    <property type="match status" value="1"/>
</dbReference>
<keyword evidence="1 5" id="KW-0963">Cytoplasm</keyword>
<dbReference type="KEGG" id="kde:CDSE_0053"/>
<dbReference type="InterPro" id="IPR037027">
    <property type="entry name" value="YqgF/RNaseH-like_dom_sf"/>
</dbReference>
<evidence type="ECO:0000259" key="6">
    <source>
        <dbReference type="SMART" id="SM00732"/>
    </source>
</evidence>
<dbReference type="Gene3D" id="3.30.420.140">
    <property type="entry name" value="YqgF/RNase H-like domain"/>
    <property type="match status" value="1"/>
</dbReference>
<dbReference type="CDD" id="cd16964">
    <property type="entry name" value="YqgF"/>
    <property type="match status" value="1"/>
</dbReference>
<dbReference type="GO" id="GO:0016788">
    <property type="term" value="F:hydrolase activity, acting on ester bonds"/>
    <property type="evidence" value="ECO:0007669"/>
    <property type="project" value="UniProtKB-UniRule"/>
</dbReference>
<evidence type="ECO:0000313" key="7">
    <source>
        <dbReference type="EMBL" id="AGF47172.1"/>
    </source>
</evidence>
<dbReference type="RefSeq" id="WP_015396583.1">
    <property type="nucleotide sequence ID" value="NC_020294.1"/>
</dbReference>
<dbReference type="HOGENOM" id="CLU_098240_3_2_4"/>
<accession>M1LN84</accession>
<comment type="similarity">
    <text evidence="5">Belongs to the YqgF HJR family.</text>
</comment>
<dbReference type="Pfam" id="PF03652">
    <property type="entry name" value="RuvX"/>
    <property type="match status" value="1"/>
</dbReference>
<proteinExistence type="inferred from homology"/>
<organism evidence="7 8">
    <name type="scientific">Candidatus Kinetoplastidibacterium desouzai TCC079E</name>
    <dbReference type="NCBI Taxonomy" id="1208919"/>
    <lineage>
        <taxon>Bacteria</taxon>
        <taxon>Pseudomonadati</taxon>
        <taxon>Pseudomonadota</taxon>
        <taxon>Betaproteobacteria</taxon>
        <taxon>Candidatus Kinetoplastidibacterium</taxon>
    </lineage>
</organism>
<dbReference type="eggNOG" id="COG0816">
    <property type="taxonomic scope" value="Bacteria"/>
</dbReference>
<evidence type="ECO:0000256" key="2">
    <source>
        <dbReference type="ARBA" id="ARBA00022517"/>
    </source>
</evidence>
<evidence type="ECO:0000256" key="3">
    <source>
        <dbReference type="ARBA" id="ARBA00022722"/>
    </source>
</evidence>
<dbReference type="PANTHER" id="PTHR33317">
    <property type="entry name" value="POLYNUCLEOTIDYL TRANSFERASE, RIBONUCLEASE H-LIKE SUPERFAMILY PROTEIN"/>
    <property type="match status" value="1"/>
</dbReference>
<evidence type="ECO:0000256" key="4">
    <source>
        <dbReference type="ARBA" id="ARBA00022801"/>
    </source>
</evidence>
<evidence type="ECO:0000313" key="8">
    <source>
        <dbReference type="Proteomes" id="UP000011547"/>
    </source>
</evidence>
<dbReference type="Proteomes" id="UP000011547">
    <property type="component" value="Chromosome"/>
</dbReference>